<reference evidence="1" key="1">
    <citation type="journal article" date="2023" name="IMA Fungus">
        <title>Comparative genomic study of the Penicillium genus elucidates a diverse pangenome and 15 lateral gene transfer events.</title>
        <authorList>
            <person name="Petersen C."/>
            <person name="Sorensen T."/>
            <person name="Nielsen M.R."/>
            <person name="Sondergaard T.E."/>
            <person name="Sorensen J.L."/>
            <person name="Fitzpatrick D.A."/>
            <person name="Frisvad J.C."/>
            <person name="Nielsen K.L."/>
        </authorList>
    </citation>
    <scope>NUCLEOTIDE SEQUENCE</scope>
    <source>
        <strain evidence="1">IBT 15450</strain>
    </source>
</reference>
<proteinExistence type="predicted"/>
<evidence type="ECO:0000313" key="2">
    <source>
        <dbReference type="Proteomes" id="UP001219568"/>
    </source>
</evidence>
<reference evidence="1" key="2">
    <citation type="submission" date="2023-01" db="EMBL/GenBank/DDBJ databases">
        <authorList>
            <person name="Petersen C."/>
        </authorList>
    </citation>
    <scope>NUCLEOTIDE SEQUENCE</scope>
    <source>
        <strain evidence="1">IBT 15450</strain>
    </source>
</reference>
<evidence type="ECO:0000313" key="1">
    <source>
        <dbReference type="EMBL" id="KAJ6047469.1"/>
    </source>
</evidence>
<protein>
    <submittedName>
        <fullName evidence="1">Uncharacterized protein</fullName>
    </submittedName>
</protein>
<dbReference type="EMBL" id="JAQJZL010000003">
    <property type="protein sequence ID" value="KAJ6047469.1"/>
    <property type="molecule type" value="Genomic_DNA"/>
</dbReference>
<dbReference type="AlphaFoldDB" id="A0AAD6IGE6"/>
<keyword evidence="2" id="KW-1185">Reference proteome</keyword>
<comment type="caution">
    <text evidence="1">The sequence shown here is derived from an EMBL/GenBank/DDBJ whole genome shotgun (WGS) entry which is preliminary data.</text>
</comment>
<gene>
    <name evidence="1" type="ORF">N7460_003616</name>
</gene>
<dbReference type="Proteomes" id="UP001219568">
    <property type="component" value="Unassembled WGS sequence"/>
</dbReference>
<accession>A0AAD6IGE6</accession>
<sequence length="63" mass="7019">MTNAVTVTLTNVDDEDTKQAFEVKSNLDIDTGQASTSVIRASQKFYTMRNNLQDLPNEIIALQ</sequence>
<name>A0AAD6IGE6_PENCN</name>
<organism evidence="1 2">
    <name type="scientific">Penicillium canescens</name>
    <dbReference type="NCBI Taxonomy" id="5083"/>
    <lineage>
        <taxon>Eukaryota</taxon>
        <taxon>Fungi</taxon>
        <taxon>Dikarya</taxon>
        <taxon>Ascomycota</taxon>
        <taxon>Pezizomycotina</taxon>
        <taxon>Eurotiomycetes</taxon>
        <taxon>Eurotiomycetidae</taxon>
        <taxon>Eurotiales</taxon>
        <taxon>Aspergillaceae</taxon>
        <taxon>Penicillium</taxon>
    </lineage>
</organism>